<keyword evidence="3 5" id="KW-1133">Transmembrane helix</keyword>
<reference evidence="6 7" key="1">
    <citation type="submission" date="2019-08" db="EMBL/GenBank/DDBJ databases">
        <title>Hyperibacter terrae gen. nov., sp. nov. and Hyperibacter viscosus sp. nov., two new members in the family Rhodospirillaceae isolated from the rhizosphere of Hypericum perforatum.</title>
        <authorList>
            <person name="Noviana Z."/>
        </authorList>
    </citation>
    <scope>NUCLEOTIDE SEQUENCE [LARGE SCALE GENOMIC DNA]</scope>
    <source>
        <strain evidence="6 7">R5959</strain>
    </source>
</reference>
<sequence>MQSSGWIEGLGLVAGSLTTVSYLPQAMKVWRSRSTHDISLLMFSLMALGTFLWLTYGILLGSPALIFANGTSLTLVTWIGWFKLRYG</sequence>
<keyword evidence="4 5" id="KW-0472">Membrane</keyword>
<evidence type="ECO:0000256" key="2">
    <source>
        <dbReference type="ARBA" id="ARBA00022692"/>
    </source>
</evidence>
<dbReference type="Pfam" id="PF04193">
    <property type="entry name" value="PQ-loop"/>
    <property type="match status" value="1"/>
</dbReference>
<evidence type="ECO:0000256" key="4">
    <source>
        <dbReference type="ARBA" id="ARBA00023136"/>
    </source>
</evidence>
<dbReference type="EMBL" id="CP042582">
    <property type="protein sequence ID" value="QEX20841.1"/>
    <property type="molecule type" value="Genomic_DNA"/>
</dbReference>
<dbReference type="OrthoDB" id="9814012at2"/>
<dbReference type="GO" id="GO:0016020">
    <property type="term" value="C:membrane"/>
    <property type="evidence" value="ECO:0007669"/>
    <property type="project" value="UniProtKB-SubCell"/>
</dbReference>
<dbReference type="NCBIfam" id="NF037968">
    <property type="entry name" value="SemiSWEET_2"/>
    <property type="match status" value="1"/>
</dbReference>
<evidence type="ECO:0000313" key="6">
    <source>
        <dbReference type="EMBL" id="QEX20841.1"/>
    </source>
</evidence>
<feature type="transmembrane region" description="Helical" evidence="5">
    <location>
        <begin position="6"/>
        <end position="26"/>
    </location>
</feature>
<feature type="transmembrane region" description="Helical" evidence="5">
    <location>
        <begin position="38"/>
        <end position="59"/>
    </location>
</feature>
<organism evidence="6 7">
    <name type="scientific">Hypericibacter adhaerens</name>
    <dbReference type="NCBI Taxonomy" id="2602016"/>
    <lineage>
        <taxon>Bacteria</taxon>
        <taxon>Pseudomonadati</taxon>
        <taxon>Pseudomonadota</taxon>
        <taxon>Alphaproteobacteria</taxon>
        <taxon>Rhodospirillales</taxon>
        <taxon>Dongiaceae</taxon>
        <taxon>Hypericibacter</taxon>
    </lineage>
</organism>
<gene>
    <name evidence="6" type="ORF">FRZ61_07610</name>
</gene>
<dbReference type="KEGG" id="hadh:FRZ61_07610"/>
<dbReference type="GO" id="GO:0051119">
    <property type="term" value="F:sugar transmembrane transporter activity"/>
    <property type="evidence" value="ECO:0007669"/>
    <property type="project" value="InterPro"/>
</dbReference>
<evidence type="ECO:0000256" key="1">
    <source>
        <dbReference type="ARBA" id="ARBA00004141"/>
    </source>
</evidence>
<keyword evidence="2 5" id="KW-0812">Transmembrane</keyword>
<dbReference type="InterPro" id="IPR006603">
    <property type="entry name" value="PQ-loop_rpt"/>
</dbReference>
<evidence type="ECO:0000313" key="7">
    <source>
        <dbReference type="Proteomes" id="UP000325797"/>
    </source>
</evidence>
<name>A0A5J6MU75_9PROT</name>
<dbReference type="InterPro" id="IPR047662">
    <property type="entry name" value="SemiSWEET"/>
</dbReference>
<dbReference type="Proteomes" id="UP000325797">
    <property type="component" value="Chromosome"/>
</dbReference>
<keyword evidence="7" id="KW-1185">Reference proteome</keyword>
<proteinExistence type="predicted"/>
<accession>A0A5J6MU75</accession>
<dbReference type="AlphaFoldDB" id="A0A5J6MU75"/>
<evidence type="ECO:0008006" key="8">
    <source>
        <dbReference type="Google" id="ProtNLM"/>
    </source>
</evidence>
<dbReference type="RefSeq" id="WP_151115053.1">
    <property type="nucleotide sequence ID" value="NZ_CP042582.1"/>
</dbReference>
<feature type="transmembrane region" description="Helical" evidence="5">
    <location>
        <begin position="65"/>
        <end position="84"/>
    </location>
</feature>
<dbReference type="Gene3D" id="1.20.1280.290">
    <property type="match status" value="1"/>
</dbReference>
<protein>
    <recommendedName>
        <fullName evidence="8">Sugar transporter SemiSWEET</fullName>
    </recommendedName>
</protein>
<comment type="subcellular location">
    <subcellularLocation>
        <location evidence="1">Membrane</location>
        <topology evidence="1">Multi-pass membrane protein</topology>
    </subcellularLocation>
</comment>
<evidence type="ECO:0000256" key="5">
    <source>
        <dbReference type="SAM" id="Phobius"/>
    </source>
</evidence>
<evidence type="ECO:0000256" key="3">
    <source>
        <dbReference type="ARBA" id="ARBA00022989"/>
    </source>
</evidence>